<evidence type="ECO:0000313" key="1">
    <source>
        <dbReference type="EMBL" id="GFP97565.1"/>
    </source>
</evidence>
<evidence type="ECO:0000313" key="2">
    <source>
        <dbReference type="Proteomes" id="UP000653305"/>
    </source>
</evidence>
<dbReference type="Proteomes" id="UP000653305">
    <property type="component" value="Unassembled WGS sequence"/>
</dbReference>
<gene>
    <name evidence="1" type="ORF">PHJA_001900600</name>
</gene>
<dbReference type="EMBL" id="BMAC01000495">
    <property type="protein sequence ID" value="GFP97565.1"/>
    <property type="molecule type" value="Genomic_DNA"/>
</dbReference>
<sequence>MLPSDLAFTLLLPSGEASHHDLRLNQTDSDAYAILTSVLGFLAVPRLISTMDLDYDARLVRNRGIIEKFNW</sequence>
<protein>
    <submittedName>
        <fullName evidence="1">Uncharacterized protein</fullName>
    </submittedName>
</protein>
<organism evidence="1 2">
    <name type="scientific">Phtheirospermum japonicum</name>
    <dbReference type="NCBI Taxonomy" id="374723"/>
    <lineage>
        <taxon>Eukaryota</taxon>
        <taxon>Viridiplantae</taxon>
        <taxon>Streptophyta</taxon>
        <taxon>Embryophyta</taxon>
        <taxon>Tracheophyta</taxon>
        <taxon>Spermatophyta</taxon>
        <taxon>Magnoliopsida</taxon>
        <taxon>eudicotyledons</taxon>
        <taxon>Gunneridae</taxon>
        <taxon>Pentapetalae</taxon>
        <taxon>asterids</taxon>
        <taxon>lamiids</taxon>
        <taxon>Lamiales</taxon>
        <taxon>Orobanchaceae</taxon>
        <taxon>Orobanchaceae incertae sedis</taxon>
        <taxon>Phtheirospermum</taxon>
    </lineage>
</organism>
<proteinExistence type="predicted"/>
<accession>A0A830CRB2</accession>
<dbReference type="AlphaFoldDB" id="A0A830CRB2"/>
<keyword evidence="2" id="KW-1185">Reference proteome</keyword>
<comment type="caution">
    <text evidence="1">The sequence shown here is derived from an EMBL/GenBank/DDBJ whole genome shotgun (WGS) entry which is preliminary data.</text>
</comment>
<reference evidence="1" key="1">
    <citation type="submission" date="2020-07" db="EMBL/GenBank/DDBJ databases">
        <title>Ethylene signaling mediates host invasion by parasitic plants.</title>
        <authorList>
            <person name="Yoshida S."/>
        </authorList>
    </citation>
    <scope>NUCLEOTIDE SEQUENCE</scope>
    <source>
        <strain evidence="1">Okayama</strain>
    </source>
</reference>
<dbReference type="PANTHER" id="PTHR37232">
    <property type="entry name" value="FASCICLIN DOMAIN PROTEIN"/>
    <property type="match status" value="1"/>
</dbReference>
<dbReference type="OrthoDB" id="286301at2759"/>
<dbReference type="PANTHER" id="PTHR37232:SF2">
    <property type="entry name" value="FAS1 DOMAIN-CONTAINING PROTEIN"/>
    <property type="match status" value="1"/>
</dbReference>
<name>A0A830CRB2_9LAMI</name>